<feature type="compositionally biased region" description="Polar residues" evidence="4">
    <location>
        <begin position="696"/>
        <end position="709"/>
    </location>
</feature>
<feature type="region of interest" description="Disordered" evidence="4">
    <location>
        <begin position="555"/>
        <end position="1050"/>
    </location>
</feature>
<evidence type="ECO:0000259" key="5">
    <source>
        <dbReference type="PROSITE" id="PS51182"/>
    </source>
</evidence>
<dbReference type="Gene3D" id="1.20.58.2220">
    <property type="entry name" value="Formin, FH2 domain"/>
    <property type="match status" value="1"/>
</dbReference>
<dbReference type="GO" id="GO:0004721">
    <property type="term" value="F:phosphoprotein phosphatase activity"/>
    <property type="evidence" value="ECO:0007669"/>
    <property type="project" value="UniProtKB-KW"/>
</dbReference>
<accession>A0A833QGE3</accession>
<feature type="region of interest" description="Disordered" evidence="4">
    <location>
        <begin position="1429"/>
        <end position="1478"/>
    </location>
</feature>
<dbReference type="Proteomes" id="UP000623129">
    <property type="component" value="Unassembled WGS sequence"/>
</dbReference>
<dbReference type="InterPro" id="IPR035892">
    <property type="entry name" value="C2_domain_sf"/>
</dbReference>
<comment type="similarity">
    <text evidence="1">Belongs to the formin-like family. Class-II subfamily.</text>
</comment>
<feature type="compositionally biased region" description="Basic and acidic residues" evidence="4">
    <location>
        <begin position="570"/>
        <end position="599"/>
    </location>
</feature>
<feature type="compositionally biased region" description="Basic and acidic residues" evidence="4">
    <location>
        <begin position="1429"/>
        <end position="1456"/>
    </location>
</feature>
<dbReference type="Gene3D" id="2.60.40.1110">
    <property type="match status" value="1"/>
</dbReference>
<dbReference type="PROSITE" id="PS51182">
    <property type="entry name" value="C2_TENSIN"/>
    <property type="match status" value="1"/>
</dbReference>
<dbReference type="PROSITE" id="PS51444">
    <property type="entry name" value="FH2"/>
    <property type="match status" value="1"/>
</dbReference>
<dbReference type="SUPFAM" id="SSF52799">
    <property type="entry name" value="(Phosphotyrosine protein) phosphatases II"/>
    <property type="match status" value="1"/>
</dbReference>
<dbReference type="Pfam" id="PF10409">
    <property type="entry name" value="PTEN_C2"/>
    <property type="match status" value="1"/>
</dbReference>
<evidence type="ECO:0000256" key="1">
    <source>
        <dbReference type="ARBA" id="ARBA00006468"/>
    </source>
</evidence>
<keyword evidence="2" id="KW-0378">Hydrolase</keyword>
<dbReference type="Pfam" id="PF02181">
    <property type="entry name" value="FH2"/>
    <property type="match status" value="1"/>
</dbReference>
<feature type="domain" description="FH2" evidence="6">
    <location>
        <begin position="1037"/>
        <end position="1439"/>
    </location>
</feature>
<dbReference type="SUPFAM" id="SSF101447">
    <property type="entry name" value="Formin homology 2 domain (FH2 domain)"/>
    <property type="match status" value="1"/>
</dbReference>
<dbReference type="Gene3D" id="3.90.190.10">
    <property type="entry name" value="Protein tyrosine phosphatase superfamily"/>
    <property type="match status" value="1"/>
</dbReference>
<dbReference type="OrthoDB" id="1668162at2759"/>
<organism evidence="7 8">
    <name type="scientific">Carex littledalei</name>
    <dbReference type="NCBI Taxonomy" id="544730"/>
    <lineage>
        <taxon>Eukaryota</taxon>
        <taxon>Viridiplantae</taxon>
        <taxon>Streptophyta</taxon>
        <taxon>Embryophyta</taxon>
        <taxon>Tracheophyta</taxon>
        <taxon>Spermatophyta</taxon>
        <taxon>Magnoliopsida</taxon>
        <taxon>Liliopsida</taxon>
        <taxon>Poales</taxon>
        <taxon>Cyperaceae</taxon>
        <taxon>Cyperoideae</taxon>
        <taxon>Cariceae</taxon>
        <taxon>Carex</taxon>
        <taxon>Carex subgen. Euthyceras</taxon>
    </lineage>
</organism>
<dbReference type="InterPro" id="IPR029021">
    <property type="entry name" value="Prot-tyrosine_phosphatase-like"/>
</dbReference>
<feature type="compositionally biased region" description="Pro residues" evidence="4">
    <location>
        <begin position="719"/>
        <end position="740"/>
    </location>
</feature>
<name>A0A833QGE3_9POAL</name>
<feature type="compositionally biased region" description="Polar residues" evidence="4">
    <location>
        <begin position="622"/>
        <end position="652"/>
    </location>
</feature>
<feature type="compositionally biased region" description="Pro residues" evidence="4">
    <location>
        <begin position="750"/>
        <end position="761"/>
    </location>
</feature>
<feature type="domain" description="C2 tensin-type" evidence="5">
    <location>
        <begin position="200"/>
        <end position="339"/>
    </location>
</feature>
<evidence type="ECO:0000313" key="8">
    <source>
        <dbReference type="Proteomes" id="UP000623129"/>
    </source>
</evidence>
<feature type="compositionally biased region" description="Basic and acidic residues" evidence="4">
    <location>
        <begin position="608"/>
        <end position="619"/>
    </location>
</feature>
<dbReference type="InterPro" id="IPR014020">
    <property type="entry name" value="Tensin_C2-dom"/>
</dbReference>
<evidence type="ECO:0000256" key="3">
    <source>
        <dbReference type="RuleBase" id="RU361260"/>
    </source>
</evidence>
<dbReference type="SMART" id="SM01326">
    <property type="entry name" value="PTEN_C2"/>
    <property type="match status" value="1"/>
</dbReference>
<keyword evidence="2" id="KW-0904">Protein phosphatase</keyword>
<evidence type="ECO:0000256" key="4">
    <source>
        <dbReference type="SAM" id="MobiDB-lite"/>
    </source>
</evidence>
<evidence type="ECO:0000313" key="7">
    <source>
        <dbReference type="EMBL" id="KAF3323253.1"/>
    </source>
</evidence>
<dbReference type="PANTHER" id="PTHR45733:SF10">
    <property type="entry name" value="FORMIN-LIKE PROTEIN 15A-RELATED"/>
    <property type="match status" value="1"/>
</dbReference>
<feature type="compositionally biased region" description="Low complexity" evidence="4">
    <location>
        <begin position="766"/>
        <end position="781"/>
    </location>
</feature>
<reference evidence="7" key="1">
    <citation type="submission" date="2020-01" db="EMBL/GenBank/DDBJ databases">
        <title>Genome sequence of Kobresia littledalei, the first chromosome-level genome in the family Cyperaceae.</title>
        <authorList>
            <person name="Qu G."/>
        </authorList>
    </citation>
    <scope>NUCLEOTIDE SEQUENCE</scope>
    <source>
        <strain evidence="7">C.B.Clarke</strain>
        <tissue evidence="7">Leaf</tissue>
    </source>
</reference>
<dbReference type="InterPro" id="IPR042201">
    <property type="entry name" value="FH2_Formin_sf"/>
</dbReference>
<gene>
    <name evidence="7" type="ORF">FCM35_KLT11984</name>
</gene>
<proteinExistence type="inferred from homology"/>
<dbReference type="SMART" id="SM00498">
    <property type="entry name" value="FH2"/>
    <property type="match status" value="1"/>
</dbReference>
<comment type="caution">
    <text evidence="7">The sequence shown here is derived from an EMBL/GenBank/DDBJ whole genome shotgun (WGS) entry which is preliminary data.</text>
</comment>
<feature type="compositionally biased region" description="Polar residues" evidence="4">
    <location>
        <begin position="1458"/>
        <end position="1467"/>
    </location>
</feature>
<dbReference type="EMBL" id="SWLB01000023">
    <property type="protein sequence ID" value="KAF3323253.1"/>
    <property type="molecule type" value="Genomic_DNA"/>
</dbReference>
<dbReference type="InterPro" id="IPR015425">
    <property type="entry name" value="FH2_Formin"/>
</dbReference>
<keyword evidence="8" id="KW-1185">Reference proteome</keyword>
<dbReference type="InterPro" id="IPR051144">
    <property type="entry name" value="Formin_homology_domain"/>
</dbReference>
<dbReference type="PANTHER" id="PTHR45733">
    <property type="entry name" value="FORMIN-J"/>
    <property type="match status" value="1"/>
</dbReference>
<sequence length="1478" mass="161945">MAFFTKLFFRKPPDRLLEISERVYVFDCCFSPEVMQEDEYHAYFTSIVAQLQAYFPEASFMVSNFREGNTRSRISDILSEYDINIMDYPQNYEGCPLLPLEMIQHFLKSSESWLSMEGQHNILLLHCDKGGWPVLAFMLAGLLLYRKTYSGEQKTLEMVYKQAPKELLHVFSSLNPQGSHLRYLNYVTRQGSGPEWPPRDTPYQLDCVVLREVPKFEGGGCRPVLRVHGPDPDSPASRRSSKVLFETPKIKKHLLYYKQGESTQIRLGVRCQVQGDVVLECIHMSDNLEKEEVMFKAMFNTAFVHSNSLLLNRDELDVAWNSRDQFPRDFRVEVKFSDSDSFESDAATEDPDGYDTEVMSVEGGEEFYEAEEIFVNSDTEFQSVQILTDTKNIKSEKSVLSDQTNRVQDRPAMFDKQTVDLVHDIEVVEVPGESNKLELNTKEDTKGVIAQTLVTVADQSKNLDAPRKETGNRVLNNNRVTENGFHQEKIETYSEIRFQNSRSVERTESNGKLSSVGFNDQAKVISENHIPEDKTEICEEKKIVEINDPIPEIKSVVNEERTGSARKKPSLNERNNKPPDIVSEAKIKREGTLHNKMENKGPSQKNGNESRKPTPERCARSLTPSRKTVTNVSPDLSSKYKQNEAGINQTMATKARIVPRWVSPMKESEATSAQRPAHPPSRYDSSPAALGIHGNHVQTTDATKESTVIRNLPLTGSPPRQPSPAGPMKSSPPPPPPPAPSMVTKCPIYSTPPAPPPPPMPDQYTNTSFPSSSSPSRTNRAAPPPPLSPSPKIGAPLVPPPPPPPPPPGTCAPGPPPPPPLPPPRGALAPSPPPPPPPPPAARAPGPPPPPPPPPGARAPCPPPPPPPPPGAQASIPPPPPPPGTQTAGPPPPPPPPTTRAPGPPPPPPPPGARMPGPPPPPPPPGARPPGPPLPPPPPGARTPGPPPPPPPPGARAPGPPPPPPPPGARAPGPPPPPPAPGARTPGPPPPPPAPGGRAPGPPAPPRAPGAPPPPQGNLRGPPPLGAGRGRGGPPRPSASAPRRPTLKPLHWVKVTRAMQGSLWAELQSSGELQSPSGSDFDFLELQSLFSTVVPKADDSSKSEGRRKSLGSKPEKVHLIDLRRANNTEIMLTKVKMPLSDLVSVALTMDDTILDIDQIENLIKFCPTKEEMELLKNYTGDKDNLGKCEQFFLELMKVPRMESKLRVFSFKIQFKSQVADLRKSLNTIGCTCEEIRNSVKLKEIMKKILLLGNTLNQGTARGSAIGFRLDSLLKLTDTRATNNKMTLMHYLCRVLASRSPHLLDFHEYLTSLESASKIQLKLLAEEMQAVVKGLEKVDSEFKASQNDGPVSEIFCKTLKEFTSVAQAEVESLKLFYASVGRNADALALYFGEDPQKCPFEQVIGTLLNFVTMFKRAHQENCKQLELEKKKAEKEAQMEKSKGSTKNTKDGKDDVKPTDLSQQLQQGLEKSKKIKREKR</sequence>
<evidence type="ECO:0000259" key="6">
    <source>
        <dbReference type="PROSITE" id="PS51444"/>
    </source>
</evidence>
<dbReference type="SUPFAM" id="SSF49562">
    <property type="entry name" value="C2 domain (Calcium/lipid-binding domain, CaLB)"/>
    <property type="match status" value="1"/>
</dbReference>
<evidence type="ECO:0000256" key="2">
    <source>
        <dbReference type="ARBA" id="ARBA00022912"/>
    </source>
</evidence>
<feature type="compositionally biased region" description="Pro residues" evidence="4">
    <location>
        <begin position="797"/>
        <end position="1025"/>
    </location>
</feature>
<protein>
    <recommendedName>
        <fullName evidence="3">Formin-like protein</fullName>
    </recommendedName>
</protein>